<dbReference type="EMBL" id="JAGQDE010000019">
    <property type="protein sequence ID" value="MBQ0960928.1"/>
    <property type="molecule type" value="Genomic_DNA"/>
</dbReference>
<comment type="similarity">
    <text evidence="1">Belongs to the LysR transcriptional regulatory family.</text>
</comment>
<accession>A0A941BLG2</accession>
<sequence>MKLNALQALVAAIDEGSLRAAARRVGVTQPALSKMVRELERELGAPLLERSTTGVTPTAQGRILHARAKAAVWELDEAVQQIGQMGGRMVGQLAVGAVPLALLLLVPEAVRTYSRAFPAMMLQLREELYIGQLELLRQRQVDLVVGPIPEDLAPGECHVEPLMPIEMAVVVGRGNPKARARSLRDLQDSRWVYTSLSGQSGYAKLLFERHGLQPPAPAAIVNSTLGLLSLISHGDCVGLMPLPIATHPAAAPFMQVLKLREGPLPLALGAIALSTVAVKPAVRHFITHLHRAAAQVTA</sequence>
<evidence type="ECO:0000313" key="6">
    <source>
        <dbReference type="EMBL" id="MBQ0960928.1"/>
    </source>
</evidence>
<keyword evidence="7" id="KW-1185">Reference proteome</keyword>
<dbReference type="RefSeq" id="WP_210803602.1">
    <property type="nucleotide sequence ID" value="NZ_JAGQDE010000019.1"/>
</dbReference>
<protein>
    <submittedName>
        <fullName evidence="6">LysR family transcriptional regulator</fullName>
    </submittedName>
</protein>
<evidence type="ECO:0000256" key="2">
    <source>
        <dbReference type="ARBA" id="ARBA00023015"/>
    </source>
</evidence>
<dbReference type="Proteomes" id="UP000678374">
    <property type="component" value="Unassembled WGS sequence"/>
</dbReference>
<name>A0A941BLG2_9BURK</name>
<feature type="domain" description="HTH lysR-type" evidence="5">
    <location>
        <begin position="1"/>
        <end position="58"/>
    </location>
</feature>
<dbReference type="PROSITE" id="PS50931">
    <property type="entry name" value="HTH_LYSR"/>
    <property type="match status" value="1"/>
</dbReference>
<evidence type="ECO:0000256" key="1">
    <source>
        <dbReference type="ARBA" id="ARBA00009437"/>
    </source>
</evidence>
<evidence type="ECO:0000256" key="4">
    <source>
        <dbReference type="ARBA" id="ARBA00023163"/>
    </source>
</evidence>
<dbReference type="SUPFAM" id="SSF53850">
    <property type="entry name" value="Periplasmic binding protein-like II"/>
    <property type="match status" value="1"/>
</dbReference>
<dbReference type="Gene3D" id="3.40.190.10">
    <property type="entry name" value="Periplasmic binding protein-like II"/>
    <property type="match status" value="2"/>
</dbReference>
<dbReference type="SUPFAM" id="SSF46785">
    <property type="entry name" value="Winged helix' DNA-binding domain"/>
    <property type="match status" value="1"/>
</dbReference>
<comment type="caution">
    <text evidence="6">The sequence shown here is derived from an EMBL/GenBank/DDBJ whole genome shotgun (WGS) entry which is preliminary data.</text>
</comment>
<dbReference type="Gene3D" id="1.10.10.10">
    <property type="entry name" value="Winged helix-like DNA-binding domain superfamily/Winged helix DNA-binding domain"/>
    <property type="match status" value="1"/>
</dbReference>
<reference evidence="6" key="1">
    <citation type="submission" date="2021-04" db="EMBL/GenBank/DDBJ databases">
        <title>The genome sequence of Ideonella sp. 4Y11.</title>
        <authorList>
            <person name="Liu Y."/>
        </authorList>
    </citation>
    <scope>NUCLEOTIDE SEQUENCE</scope>
    <source>
        <strain evidence="6">4Y11</strain>
    </source>
</reference>
<evidence type="ECO:0000313" key="7">
    <source>
        <dbReference type="Proteomes" id="UP000678374"/>
    </source>
</evidence>
<dbReference type="PANTHER" id="PTHR30419">
    <property type="entry name" value="HTH-TYPE TRANSCRIPTIONAL REGULATOR YBHD"/>
    <property type="match status" value="1"/>
</dbReference>
<evidence type="ECO:0000256" key="3">
    <source>
        <dbReference type="ARBA" id="ARBA00023125"/>
    </source>
</evidence>
<dbReference type="Pfam" id="PF00126">
    <property type="entry name" value="HTH_1"/>
    <property type="match status" value="1"/>
</dbReference>
<proteinExistence type="inferred from homology"/>
<dbReference type="GO" id="GO:0005829">
    <property type="term" value="C:cytosol"/>
    <property type="evidence" value="ECO:0007669"/>
    <property type="project" value="TreeGrafter"/>
</dbReference>
<keyword evidence="2" id="KW-0805">Transcription regulation</keyword>
<dbReference type="FunFam" id="1.10.10.10:FF:000001">
    <property type="entry name" value="LysR family transcriptional regulator"/>
    <property type="match status" value="1"/>
</dbReference>
<dbReference type="PRINTS" id="PR00039">
    <property type="entry name" value="HTHLYSR"/>
</dbReference>
<dbReference type="InterPro" id="IPR005119">
    <property type="entry name" value="LysR_subst-bd"/>
</dbReference>
<dbReference type="PANTHER" id="PTHR30419:SF30">
    <property type="entry name" value="LYSR FAMILY TRANSCRIPTIONAL REGULATOR"/>
    <property type="match status" value="1"/>
</dbReference>
<dbReference type="Pfam" id="PF03466">
    <property type="entry name" value="LysR_substrate"/>
    <property type="match status" value="1"/>
</dbReference>
<dbReference type="InterPro" id="IPR036388">
    <property type="entry name" value="WH-like_DNA-bd_sf"/>
</dbReference>
<evidence type="ECO:0000259" key="5">
    <source>
        <dbReference type="PROSITE" id="PS50931"/>
    </source>
</evidence>
<dbReference type="InterPro" id="IPR050950">
    <property type="entry name" value="HTH-type_LysR_regulators"/>
</dbReference>
<gene>
    <name evidence="6" type="ORF">KAK06_18375</name>
</gene>
<keyword evidence="4" id="KW-0804">Transcription</keyword>
<organism evidence="6 7">
    <name type="scientific">Ideonella aquatica</name>
    <dbReference type="NCBI Taxonomy" id="2824119"/>
    <lineage>
        <taxon>Bacteria</taxon>
        <taxon>Pseudomonadati</taxon>
        <taxon>Pseudomonadota</taxon>
        <taxon>Betaproteobacteria</taxon>
        <taxon>Burkholderiales</taxon>
        <taxon>Sphaerotilaceae</taxon>
        <taxon>Ideonella</taxon>
    </lineage>
</organism>
<dbReference type="InterPro" id="IPR036390">
    <property type="entry name" value="WH_DNA-bd_sf"/>
</dbReference>
<dbReference type="GO" id="GO:0003700">
    <property type="term" value="F:DNA-binding transcription factor activity"/>
    <property type="evidence" value="ECO:0007669"/>
    <property type="project" value="InterPro"/>
</dbReference>
<dbReference type="GO" id="GO:0003677">
    <property type="term" value="F:DNA binding"/>
    <property type="evidence" value="ECO:0007669"/>
    <property type="project" value="UniProtKB-KW"/>
</dbReference>
<dbReference type="AlphaFoldDB" id="A0A941BLG2"/>
<keyword evidence="3" id="KW-0238">DNA-binding</keyword>
<dbReference type="InterPro" id="IPR000847">
    <property type="entry name" value="LysR_HTH_N"/>
</dbReference>